<dbReference type="GO" id="GO:0003677">
    <property type="term" value="F:DNA binding"/>
    <property type="evidence" value="ECO:0007669"/>
    <property type="project" value="UniProtKB-KW"/>
</dbReference>
<sequence>MFSGMNYVYEVYKERSFSKAAENLYISQPALSAMIKKVENKVGMPLFDRSTNPIQLTDCGKRYIKTAEKIMDLEDEFAYYVGNLHELKTGHLSVGGTYLFSSFIFPPIISRFRDTYPNVKVSLFEGHTPLLEQKLFAGELDIIIDNYLLDESIYEKKIFMEEHLLLAVPASFDSNKRATKYRLSVDDVRGNVHLQPQFPGVPLKKFKDDPFIVLRAHNDTRERVEAICRRAGVQLNYSLKLNQLLTTYHLTEFGMGASFVSDTVVKSLPPDADIIYYKIDDPEAVREVYLYYRKNKYLTRCMTEFMKMALPGIKIGAEQAAE</sequence>
<dbReference type="PRINTS" id="PR00039">
    <property type="entry name" value="HTHLYSR"/>
</dbReference>
<dbReference type="AlphaFoldDB" id="A0A173YIK5"/>
<dbReference type="SUPFAM" id="SSF46785">
    <property type="entry name" value="Winged helix' DNA-binding domain"/>
    <property type="match status" value="1"/>
</dbReference>
<dbReference type="InterPro" id="IPR036388">
    <property type="entry name" value="WH-like_DNA-bd_sf"/>
</dbReference>
<dbReference type="Pfam" id="PF00126">
    <property type="entry name" value="HTH_1"/>
    <property type="match status" value="1"/>
</dbReference>
<accession>A0A173YIK5</accession>
<keyword evidence="2" id="KW-0805">Transcription regulation</keyword>
<dbReference type="GO" id="GO:0003700">
    <property type="term" value="F:DNA-binding transcription factor activity"/>
    <property type="evidence" value="ECO:0007669"/>
    <property type="project" value="InterPro"/>
</dbReference>
<feature type="domain" description="HTH lysR-type" evidence="5">
    <location>
        <begin position="1"/>
        <end position="57"/>
    </location>
</feature>
<dbReference type="SUPFAM" id="SSF53850">
    <property type="entry name" value="Periplasmic binding protein-like II"/>
    <property type="match status" value="1"/>
</dbReference>
<reference evidence="6 7" key="1">
    <citation type="submission" date="2015-09" db="EMBL/GenBank/DDBJ databases">
        <authorList>
            <consortium name="Pathogen Informatics"/>
        </authorList>
    </citation>
    <scope>NUCLEOTIDE SEQUENCE [LARGE SCALE GENOMIC DNA]</scope>
    <source>
        <strain evidence="6 7">2789STDY5834876</strain>
    </source>
</reference>
<dbReference type="OrthoDB" id="1652954at2"/>
<dbReference type="Gene3D" id="1.10.10.10">
    <property type="entry name" value="Winged helix-like DNA-binding domain superfamily/Winged helix DNA-binding domain"/>
    <property type="match status" value="1"/>
</dbReference>
<dbReference type="InterPro" id="IPR000847">
    <property type="entry name" value="LysR_HTH_N"/>
</dbReference>
<dbReference type="PANTHER" id="PTHR30419:SF8">
    <property type="entry name" value="NITROGEN ASSIMILATION TRANSCRIPTIONAL ACTIVATOR-RELATED"/>
    <property type="match status" value="1"/>
</dbReference>
<evidence type="ECO:0000256" key="3">
    <source>
        <dbReference type="ARBA" id="ARBA00023125"/>
    </source>
</evidence>
<evidence type="ECO:0000259" key="5">
    <source>
        <dbReference type="PROSITE" id="PS50931"/>
    </source>
</evidence>
<evidence type="ECO:0000313" key="6">
    <source>
        <dbReference type="EMBL" id="CUN63962.1"/>
    </source>
</evidence>
<dbReference type="CDD" id="cd05466">
    <property type="entry name" value="PBP2_LTTR_substrate"/>
    <property type="match status" value="1"/>
</dbReference>
<proteinExistence type="inferred from homology"/>
<dbReference type="STRING" id="39482.ERS852491_00120"/>
<gene>
    <name evidence="6" type="primary">cynR_1</name>
    <name evidence="6" type="ORF">ERS852491_00120</name>
</gene>
<evidence type="ECO:0000256" key="2">
    <source>
        <dbReference type="ARBA" id="ARBA00023015"/>
    </source>
</evidence>
<evidence type="ECO:0000313" key="7">
    <source>
        <dbReference type="Proteomes" id="UP000095544"/>
    </source>
</evidence>
<evidence type="ECO:0000256" key="1">
    <source>
        <dbReference type="ARBA" id="ARBA00009437"/>
    </source>
</evidence>
<evidence type="ECO:0000256" key="4">
    <source>
        <dbReference type="ARBA" id="ARBA00023163"/>
    </source>
</evidence>
<organism evidence="6 7">
    <name type="scientific">Faecalicatena contorta</name>
    <dbReference type="NCBI Taxonomy" id="39482"/>
    <lineage>
        <taxon>Bacteria</taxon>
        <taxon>Bacillati</taxon>
        <taxon>Bacillota</taxon>
        <taxon>Clostridia</taxon>
        <taxon>Lachnospirales</taxon>
        <taxon>Lachnospiraceae</taxon>
        <taxon>Faecalicatena</taxon>
    </lineage>
</organism>
<dbReference type="InterPro" id="IPR005119">
    <property type="entry name" value="LysR_subst-bd"/>
</dbReference>
<dbReference type="PANTHER" id="PTHR30419">
    <property type="entry name" value="HTH-TYPE TRANSCRIPTIONAL REGULATOR YBHD"/>
    <property type="match status" value="1"/>
</dbReference>
<dbReference type="PROSITE" id="PS50931">
    <property type="entry name" value="HTH_LYSR"/>
    <property type="match status" value="1"/>
</dbReference>
<dbReference type="FunFam" id="1.10.10.10:FF:000001">
    <property type="entry name" value="LysR family transcriptional regulator"/>
    <property type="match status" value="1"/>
</dbReference>
<keyword evidence="3" id="KW-0238">DNA-binding</keyword>
<dbReference type="Pfam" id="PF03466">
    <property type="entry name" value="LysR_substrate"/>
    <property type="match status" value="1"/>
</dbReference>
<dbReference type="InterPro" id="IPR050950">
    <property type="entry name" value="HTH-type_LysR_regulators"/>
</dbReference>
<dbReference type="InterPro" id="IPR036390">
    <property type="entry name" value="WH_DNA-bd_sf"/>
</dbReference>
<dbReference type="EMBL" id="CYZU01000001">
    <property type="protein sequence ID" value="CUN63962.1"/>
    <property type="molecule type" value="Genomic_DNA"/>
</dbReference>
<dbReference type="Proteomes" id="UP000095544">
    <property type="component" value="Unassembled WGS sequence"/>
</dbReference>
<dbReference type="GO" id="GO:0005829">
    <property type="term" value="C:cytosol"/>
    <property type="evidence" value="ECO:0007669"/>
    <property type="project" value="TreeGrafter"/>
</dbReference>
<dbReference type="RefSeq" id="WP_055149933.1">
    <property type="nucleotide sequence ID" value="NZ_CYZU01000001.1"/>
</dbReference>
<protein>
    <submittedName>
        <fullName evidence="6">Cyn operon transcriptional activator</fullName>
    </submittedName>
</protein>
<name>A0A173YIK5_9FIRM</name>
<comment type="similarity">
    <text evidence="1">Belongs to the LysR transcriptional regulatory family.</text>
</comment>
<keyword evidence="4" id="KW-0804">Transcription</keyword>
<dbReference type="Gene3D" id="3.40.190.290">
    <property type="match status" value="1"/>
</dbReference>